<feature type="domain" description="SOGA coiled-coil" evidence="8">
    <location>
        <begin position="397"/>
        <end position="490"/>
    </location>
</feature>
<reference evidence="9" key="3">
    <citation type="submission" date="2025-09" db="UniProtKB">
        <authorList>
            <consortium name="Ensembl"/>
        </authorList>
    </citation>
    <scope>IDENTIFICATION</scope>
</reference>
<accession>A0A3P9BC73</accession>
<keyword evidence="10" id="KW-1185">Reference proteome</keyword>
<name>A0A3P9BC73_9CICH</name>
<dbReference type="GO" id="GO:0016020">
    <property type="term" value="C:membrane"/>
    <property type="evidence" value="ECO:0007669"/>
    <property type="project" value="UniProtKB-SubCell"/>
</dbReference>
<feature type="region of interest" description="Disordered" evidence="6">
    <location>
        <begin position="504"/>
        <end position="526"/>
    </location>
</feature>
<feature type="compositionally biased region" description="Low complexity" evidence="6">
    <location>
        <begin position="18"/>
        <end position="27"/>
    </location>
</feature>
<evidence type="ECO:0000313" key="10">
    <source>
        <dbReference type="Proteomes" id="UP000265160"/>
    </source>
</evidence>
<evidence type="ECO:0000256" key="4">
    <source>
        <dbReference type="ARBA" id="ARBA00023136"/>
    </source>
</evidence>
<dbReference type="InterPro" id="IPR049885">
    <property type="entry name" value="MTCL1-3"/>
</dbReference>
<feature type="region of interest" description="Disordered" evidence="6">
    <location>
        <begin position="1"/>
        <end position="168"/>
    </location>
</feature>
<reference evidence="9 10" key="1">
    <citation type="journal article" date="2014" name="Nature">
        <title>The genomic substrate for adaptive radiation in African cichlid fish.</title>
        <authorList>
            <person name="Brawand D."/>
            <person name="Wagner C.E."/>
            <person name="Li Y.I."/>
            <person name="Malinsky M."/>
            <person name="Keller I."/>
            <person name="Fan S."/>
            <person name="Simakov O."/>
            <person name="Ng A.Y."/>
            <person name="Lim Z.W."/>
            <person name="Bezault E."/>
            <person name="Turner-Maier J."/>
            <person name="Johnson J."/>
            <person name="Alcazar R."/>
            <person name="Noh H.J."/>
            <person name="Russell P."/>
            <person name="Aken B."/>
            <person name="Alfoldi J."/>
            <person name="Amemiya C."/>
            <person name="Azzouzi N."/>
            <person name="Baroiller J.F."/>
            <person name="Barloy-Hubler F."/>
            <person name="Berlin A."/>
            <person name="Bloomquist R."/>
            <person name="Carleton K.L."/>
            <person name="Conte M.A."/>
            <person name="D'Cotta H."/>
            <person name="Eshel O."/>
            <person name="Gaffney L."/>
            <person name="Galibert F."/>
            <person name="Gante H.F."/>
            <person name="Gnerre S."/>
            <person name="Greuter L."/>
            <person name="Guyon R."/>
            <person name="Haddad N.S."/>
            <person name="Haerty W."/>
            <person name="Harris R.M."/>
            <person name="Hofmann H.A."/>
            <person name="Hourlier T."/>
            <person name="Hulata G."/>
            <person name="Jaffe D.B."/>
            <person name="Lara M."/>
            <person name="Lee A.P."/>
            <person name="MacCallum I."/>
            <person name="Mwaiko S."/>
            <person name="Nikaido M."/>
            <person name="Nishihara H."/>
            <person name="Ozouf-Costaz C."/>
            <person name="Penman D.J."/>
            <person name="Przybylski D."/>
            <person name="Rakotomanga M."/>
            <person name="Renn S.C.P."/>
            <person name="Ribeiro F.J."/>
            <person name="Ron M."/>
            <person name="Salzburger W."/>
            <person name="Sanchez-Pulido L."/>
            <person name="Santos M.E."/>
            <person name="Searle S."/>
            <person name="Sharpe T."/>
            <person name="Swofford R."/>
            <person name="Tan F.J."/>
            <person name="Williams L."/>
            <person name="Young S."/>
            <person name="Yin S."/>
            <person name="Okada N."/>
            <person name="Kocher T.D."/>
            <person name="Miska E.A."/>
            <person name="Lander E.S."/>
            <person name="Venkatesh B."/>
            <person name="Fernald R.D."/>
            <person name="Meyer A."/>
            <person name="Ponting C.P."/>
            <person name="Streelman J.T."/>
            <person name="Lindblad-Toh K."/>
            <person name="Seehausen O."/>
            <person name="Di Palma F."/>
        </authorList>
    </citation>
    <scope>NUCLEOTIDE SEQUENCE</scope>
</reference>
<feature type="compositionally biased region" description="Basic and acidic residues" evidence="6">
    <location>
        <begin position="634"/>
        <end position="649"/>
    </location>
</feature>
<proteinExistence type="predicted"/>
<feature type="domain" description="SOGA coiled-coil" evidence="8">
    <location>
        <begin position="524"/>
        <end position="616"/>
    </location>
</feature>
<feature type="region of interest" description="Disordered" evidence="6">
    <location>
        <begin position="630"/>
        <end position="681"/>
    </location>
</feature>
<feature type="transmembrane region" description="Helical" evidence="7">
    <location>
        <begin position="808"/>
        <end position="838"/>
    </location>
</feature>
<feature type="coiled-coil region" evidence="5">
    <location>
        <begin position="411"/>
        <end position="438"/>
    </location>
</feature>
<feature type="compositionally biased region" description="Low complexity" evidence="6">
    <location>
        <begin position="200"/>
        <end position="209"/>
    </location>
</feature>
<feature type="compositionally biased region" description="Polar residues" evidence="6">
    <location>
        <begin position="1"/>
        <end position="15"/>
    </location>
</feature>
<dbReference type="PANTHER" id="PTHR15742">
    <property type="entry name" value="GIRDIN"/>
    <property type="match status" value="1"/>
</dbReference>
<dbReference type="InterPro" id="IPR027881">
    <property type="entry name" value="SOGA_CC"/>
</dbReference>
<comment type="subcellular location">
    <subcellularLocation>
        <location evidence="1">Membrane</location>
    </subcellularLocation>
</comment>
<evidence type="ECO:0000256" key="7">
    <source>
        <dbReference type="SAM" id="Phobius"/>
    </source>
</evidence>
<feature type="region of interest" description="Disordered" evidence="6">
    <location>
        <begin position="563"/>
        <end position="583"/>
    </location>
</feature>
<keyword evidence="7" id="KW-1133">Transmembrane helix</keyword>
<feature type="compositionally biased region" description="Basic and acidic residues" evidence="6">
    <location>
        <begin position="366"/>
        <end position="388"/>
    </location>
</feature>
<feature type="compositionally biased region" description="Low complexity" evidence="6">
    <location>
        <begin position="78"/>
        <end position="89"/>
    </location>
</feature>
<keyword evidence="3 5" id="KW-0175">Coiled coil</keyword>
<reference evidence="9" key="2">
    <citation type="submission" date="2025-08" db="UniProtKB">
        <authorList>
            <consortium name="Ensembl"/>
        </authorList>
    </citation>
    <scope>IDENTIFICATION</scope>
</reference>
<keyword evidence="4 7" id="KW-0472">Membrane</keyword>
<evidence type="ECO:0000256" key="1">
    <source>
        <dbReference type="ARBA" id="ARBA00004370"/>
    </source>
</evidence>
<feature type="compositionally biased region" description="Polar residues" evidence="6">
    <location>
        <begin position="36"/>
        <end position="52"/>
    </location>
</feature>
<feature type="region of interest" description="Disordered" evidence="6">
    <location>
        <begin position="439"/>
        <end position="459"/>
    </location>
</feature>
<dbReference type="RefSeq" id="XP_004568145.1">
    <property type="nucleotide sequence ID" value="XM_004568088.1"/>
</dbReference>
<dbReference type="GO" id="GO:0005615">
    <property type="term" value="C:extracellular space"/>
    <property type="evidence" value="ECO:0007669"/>
    <property type="project" value="InterPro"/>
</dbReference>
<dbReference type="Pfam" id="PF11365">
    <property type="entry name" value="SOGA"/>
    <property type="match status" value="2"/>
</dbReference>
<dbReference type="PANTHER" id="PTHR15742:SF2">
    <property type="entry name" value="PROTEIN SOGA3"/>
    <property type="match status" value="1"/>
</dbReference>
<feature type="region of interest" description="Disordered" evidence="6">
    <location>
        <begin position="190"/>
        <end position="241"/>
    </location>
</feature>
<evidence type="ECO:0000313" key="9">
    <source>
        <dbReference type="Ensembl" id="ENSMZEP00005007497.1"/>
    </source>
</evidence>
<dbReference type="AlphaFoldDB" id="A0A3P9BC73"/>
<organism evidence="9 10">
    <name type="scientific">Maylandia zebra</name>
    <name type="common">zebra mbuna</name>
    <dbReference type="NCBI Taxonomy" id="106582"/>
    <lineage>
        <taxon>Eukaryota</taxon>
        <taxon>Metazoa</taxon>
        <taxon>Chordata</taxon>
        <taxon>Craniata</taxon>
        <taxon>Vertebrata</taxon>
        <taxon>Euteleostomi</taxon>
        <taxon>Actinopterygii</taxon>
        <taxon>Neopterygii</taxon>
        <taxon>Teleostei</taxon>
        <taxon>Neoteleostei</taxon>
        <taxon>Acanthomorphata</taxon>
        <taxon>Ovalentaria</taxon>
        <taxon>Cichlomorphae</taxon>
        <taxon>Cichliformes</taxon>
        <taxon>Cichlidae</taxon>
        <taxon>African cichlids</taxon>
        <taxon>Pseudocrenilabrinae</taxon>
        <taxon>Haplochromini</taxon>
        <taxon>Maylandia</taxon>
        <taxon>Maylandia zebra complex</taxon>
    </lineage>
</organism>
<evidence type="ECO:0000256" key="3">
    <source>
        <dbReference type="ARBA" id="ARBA00023054"/>
    </source>
</evidence>
<feature type="compositionally biased region" description="Gly residues" evidence="6">
    <location>
        <begin position="53"/>
        <end position="63"/>
    </location>
</feature>
<keyword evidence="2" id="KW-0597">Phosphoprotein</keyword>
<evidence type="ECO:0000256" key="5">
    <source>
        <dbReference type="SAM" id="Coils"/>
    </source>
</evidence>
<dbReference type="GO" id="GO:0010506">
    <property type="term" value="P:regulation of autophagy"/>
    <property type="evidence" value="ECO:0007669"/>
    <property type="project" value="InterPro"/>
</dbReference>
<protein>
    <submittedName>
        <fullName evidence="9">MTCL family member 3a</fullName>
    </submittedName>
</protein>
<sequence length="839" mass="93553">MMNPSSAESPRQPDNSSRKQQQQRSSSPAGLKDAASKTTQKGSNPSKPITSKQGGGGGGGGRSSRGHSPVSTGRERQAGSAPATRGAAAVQPAGAENPTQSRPAAAAADRGAVQPAEDASLSSRADQNRVVSDQPCASKSPKLRSKNPRGGEATSNKKSSKGTVGCGPGFWKEGCLQSELIQFHLNKSLGKKGTKMQAKSASPPGSEPELSPERDSSQVAAQPDQKLHEELERLEDENEDLKNEIEEMRAEMDEMRDTFYEEDACQLQDMRRELERANKNCRILQYRLKKAERKRLRITESGQVDGELLRSLEQDLKVAKDVSVRLHHELENVEEKRTKTEEENEKLRQQLIEVEVTKQALQNEMEKAKELSLKRKGSKDGQKADRKTPQTPTEEENEDLKCQLAFIKEEAILMRKKMAKIDKEKDRLEQELQKYRSFYGDVDSPLPKGEAGGPPTTRESELKLRLRLVEEEANILGRKIVELEVENRGLKAELDDMREDSLAAAGVDGSSSGGQQSREQGEALSELRQQLQLVEDEAELLRRNLADVEEENKKVTSELNKLKYKAGSHEPGSRHGGGGADPAKVEALQEELKAARLQINELSGKVMQLQYENRVLLSNMQRYDLASHLGIRGSPRDSDAESDGGRDDDTPSASASSPRLLPPHRKREGPIGGESDSDEVRNIRCLTPTRSLYSPVDSRFLSRSLKDRQQMIDIRIEAERLGRTIDRLITDTSTIISEARVYVTNGELFARLDEDEEGGRIREHELLYRINAQMKAFRKELQSFIDRLDVPKQDDKQAEEPLSMFQPIILLILILVLFSSLSYATIFKLVFLFTLFFVL</sequence>
<evidence type="ECO:0000259" key="8">
    <source>
        <dbReference type="Pfam" id="PF11365"/>
    </source>
</evidence>
<feature type="compositionally biased region" description="Polar residues" evidence="6">
    <location>
        <begin position="120"/>
        <end position="137"/>
    </location>
</feature>
<dbReference type="Ensembl" id="ENSMZET00005007812.1">
    <property type="protein sequence ID" value="ENSMZEP00005007497.1"/>
    <property type="gene ID" value="ENSMZEG00005005740.1"/>
</dbReference>
<dbReference type="GeneID" id="101481606"/>
<keyword evidence="7" id="KW-0812">Transmembrane</keyword>
<dbReference type="Proteomes" id="UP000265160">
    <property type="component" value="LG11"/>
</dbReference>
<feature type="compositionally biased region" description="Low complexity" evidence="6">
    <location>
        <begin position="504"/>
        <end position="518"/>
    </location>
</feature>
<evidence type="ECO:0000256" key="2">
    <source>
        <dbReference type="ARBA" id="ARBA00022553"/>
    </source>
</evidence>
<feature type="region of interest" description="Disordered" evidence="6">
    <location>
        <begin position="366"/>
        <end position="399"/>
    </location>
</feature>
<evidence type="ECO:0000256" key="6">
    <source>
        <dbReference type="SAM" id="MobiDB-lite"/>
    </source>
</evidence>
<dbReference type="GeneTree" id="ENSGT00950000182982"/>